<accession>A0A0F9N6K0</accession>
<name>A0A0F9N6K0_9ZZZZ</name>
<evidence type="ECO:0000256" key="1">
    <source>
        <dbReference type="SAM" id="MobiDB-lite"/>
    </source>
</evidence>
<gene>
    <name evidence="2" type="ORF">LCGC14_0987950</name>
</gene>
<comment type="caution">
    <text evidence="2">The sequence shown here is derived from an EMBL/GenBank/DDBJ whole genome shotgun (WGS) entry which is preliminary data.</text>
</comment>
<reference evidence="2" key="1">
    <citation type="journal article" date="2015" name="Nature">
        <title>Complex archaea that bridge the gap between prokaryotes and eukaryotes.</title>
        <authorList>
            <person name="Spang A."/>
            <person name="Saw J.H."/>
            <person name="Jorgensen S.L."/>
            <person name="Zaremba-Niedzwiedzka K."/>
            <person name="Martijn J."/>
            <person name="Lind A.E."/>
            <person name="van Eijk R."/>
            <person name="Schleper C."/>
            <person name="Guy L."/>
            <person name="Ettema T.J."/>
        </authorList>
    </citation>
    <scope>NUCLEOTIDE SEQUENCE</scope>
</reference>
<dbReference type="AlphaFoldDB" id="A0A0F9N6K0"/>
<proteinExistence type="predicted"/>
<feature type="compositionally biased region" description="Polar residues" evidence="1">
    <location>
        <begin position="10"/>
        <end position="31"/>
    </location>
</feature>
<protein>
    <submittedName>
        <fullName evidence="2">Uncharacterized protein</fullName>
    </submittedName>
</protein>
<sequence length="153" mass="16075">MGRAIGRPSSILSPSIDATSGRSYRQSSQTPGALGGRRAVQRWYTDGVITDVTGQIVQSVGGVWRLLVASARVRVTPSTSLVLDIEAKVPGGSYTSVFDTVLTITAGQLEATGGVLSVGKLYPVGTLFRQSYSSGNGTDLTVELHYKVKAVSQ</sequence>
<dbReference type="EMBL" id="LAZR01003730">
    <property type="protein sequence ID" value="KKN15250.1"/>
    <property type="molecule type" value="Genomic_DNA"/>
</dbReference>
<feature type="region of interest" description="Disordered" evidence="1">
    <location>
        <begin position="1"/>
        <end position="35"/>
    </location>
</feature>
<organism evidence="2">
    <name type="scientific">marine sediment metagenome</name>
    <dbReference type="NCBI Taxonomy" id="412755"/>
    <lineage>
        <taxon>unclassified sequences</taxon>
        <taxon>metagenomes</taxon>
        <taxon>ecological metagenomes</taxon>
    </lineage>
</organism>
<evidence type="ECO:0000313" key="2">
    <source>
        <dbReference type="EMBL" id="KKN15250.1"/>
    </source>
</evidence>